<dbReference type="InterPro" id="IPR020590">
    <property type="entry name" value="Guanylate_kinase_CS"/>
</dbReference>
<sequence length="213" mass="24894">MIDSLWTRINSMAILCRHELRQRLMHDTDRFAAAVPHTSRSRREGEIDGIDYHFISRQQFEQDIKDCRFVEHGEYERNYYGTSLSAIETVVQSGKICVLNLHVHSIPLLRQGQAGAKLKPYFVFVTPPPQIEKLNRLMTMTASNPQQHYDTNSSTATDLQSIIDEARDIEARYGHYFDMILSITDIERAYQELLREINALEREPQWIPSVWLR</sequence>
<dbReference type="AlphaFoldDB" id="A0A7R9Q078"/>
<dbReference type="PANTHER" id="PTHR23122">
    <property type="entry name" value="MEMBRANE-ASSOCIATED GUANYLATE KINASE MAGUK"/>
    <property type="match status" value="1"/>
</dbReference>
<proteinExistence type="predicted"/>
<gene>
    <name evidence="2" type="ORF">OSB1V03_LOCUS7761</name>
</gene>
<dbReference type="FunFam" id="3.30.63.10:FF:000002">
    <property type="entry name" value="Guanylate kinase 1"/>
    <property type="match status" value="1"/>
</dbReference>
<dbReference type="Pfam" id="PF00625">
    <property type="entry name" value="Guanylate_kin"/>
    <property type="match status" value="1"/>
</dbReference>
<dbReference type="EMBL" id="CAJPIZ010004641">
    <property type="protein sequence ID" value="CAG2107762.1"/>
    <property type="molecule type" value="Genomic_DNA"/>
</dbReference>
<keyword evidence="3" id="KW-1185">Reference proteome</keyword>
<evidence type="ECO:0000313" key="3">
    <source>
        <dbReference type="Proteomes" id="UP000759131"/>
    </source>
</evidence>
<protein>
    <recommendedName>
        <fullName evidence="1">Guanylate kinase-like domain-containing protein</fullName>
    </recommendedName>
</protein>
<dbReference type="InterPro" id="IPR050716">
    <property type="entry name" value="MAGUK"/>
</dbReference>
<evidence type="ECO:0000259" key="1">
    <source>
        <dbReference type="PROSITE" id="PS50052"/>
    </source>
</evidence>
<reference evidence="2" key="1">
    <citation type="submission" date="2020-11" db="EMBL/GenBank/DDBJ databases">
        <authorList>
            <person name="Tran Van P."/>
        </authorList>
    </citation>
    <scope>NUCLEOTIDE SEQUENCE</scope>
</reference>
<dbReference type="InterPro" id="IPR027417">
    <property type="entry name" value="P-loop_NTPase"/>
</dbReference>
<dbReference type="PROSITE" id="PS00856">
    <property type="entry name" value="GUANYLATE_KINASE_1"/>
    <property type="match status" value="1"/>
</dbReference>
<dbReference type="InterPro" id="IPR008144">
    <property type="entry name" value="Guanylate_kin-like_dom"/>
</dbReference>
<name>A0A7R9Q078_9ACAR</name>
<organism evidence="2">
    <name type="scientific">Medioppia subpectinata</name>
    <dbReference type="NCBI Taxonomy" id="1979941"/>
    <lineage>
        <taxon>Eukaryota</taxon>
        <taxon>Metazoa</taxon>
        <taxon>Ecdysozoa</taxon>
        <taxon>Arthropoda</taxon>
        <taxon>Chelicerata</taxon>
        <taxon>Arachnida</taxon>
        <taxon>Acari</taxon>
        <taxon>Acariformes</taxon>
        <taxon>Sarcoptiformes</taxon>
        <taxon>Oribatida</taxon>
        <taxon>Brachypylina</taxon>
        <taxon>Oppioidea</taxon>
        <taxon>Oppiidae</taxon>
        <taxon>Medioppia</taxon>
    </lineage>
</organism>
<dbReference type="SUPFAM" id="SSF52540">
    <property type="entry name" value="P-loop containing nucleoside triphosphate hydrolases"/>
    <property type="match status" value="1"/>
</dbReference>
<dbReference type="Proteomes" id="UP000759131">
    <property type="component" value="Unassembled WGS sequence"/>
</dbReference>
<dbReference type="Gene3D" id="3.40.50.300">
    <property type="entry name" value="P-loop containing nucleotide triphosphate hydrolases"/>
    <property type="match status" value="1"/>
</dbReference>
<dbReference type="SMART" id="SM00072">
    <property type="entry name" value="GuKc"/>
    <property type="match status" value="1"/>
</dbReference>
<evidence type="ECO:0000313" key="2">
    <source>
        <dbReference type="EMBL" id="CAD7627332.1"/>
    </source>
</evidence>
<dbReference type="OrthoDB" id="43580at2759"/>
<accession>A0A7R9Q078</accession>
<dbReference type="EMBL" id="OC859216">
    <property type="protein sequence ID" value="CAD7627332.1"/>
    <property type="molecule type" value="Genomic_DNA"/>
</dbReference>
<dbReference type="PROSITE" id="PS50052">
    <property type="entry name" value="GUANYLATE_KINASE_2"/>
    <property type="match status" value="1"/>
</dbReference>
<feature type="domain" description="Guanylate kinase-like" evidence="1">
    <location>
        <begin position="17"/>
        <end position="198"/>
    </location>
</feature>
<dbReference type="InterPro" id="IPR008145">
    <property type="entry name" value="GK/Ca_channel_bsu"/>
</dbReference>